<dbReference type="SUPFAM" id="SSF55811">
    <property type="entry name" value="Nudix"/>
    <property type="match status" value="1"/>
</dbReference>
<accession>A0A940PTQ0</accession>
<sequence length="225" mass="23929">MTDWGQPLVSVDVLALRRESGELLYATHERKLDPFAGRLALPGVLLLPGESLDAAARRAVSSKLGIATGAVREVVQFGAFDGTNRDPRGATISIGHLVLLGVRGDGLGVVDDRAGLGEAGGLGEALTWSRLGGEPLGLPFDHDRIASAAAAEVARRLWADWEFTLALFGDEFTSSEAIAITRQVAGRLPAPETNLSRWLKASGRVEKLGLRGRDTVWGRSAVLEE</sequence>
<evidence type="ECO:0000313" key="3">
    <source>
        <dbReference type="Proteomes" id="UP000675163"/>
    </source>
</evidence>
<gene>
    <name evidence="2" type="ORF">JOF28_000321</name>
</gene>
<dbReference type="Proteomes" id="UP000675163">
    <property type="component" value="Unassembled WGS sequence"/>
</dbReference>
<evidence type="ECO:0000313" key="2">
    <source>
        <dbReference type="EMBL" id="MBP1325089.1"/>
    </source>
</evidence>
<name>A0A940PTQ0_9MICO</name>
<comment type="caution">
    <text evidence="2">The sequence shown here is derived from an EMBL/GenBank/DDBJ whole genome shotgun (WGS) entry which is preliminary data.</text>
</comment>
<dbReference type="Pfam" id="PF00293">
    <property type="entry name" value="NUDIX"/>
    <property type="match status" value="1"/>
</dbReference>
<protein>
    <submittedName>
        <fullName evidence="2">ADP-ribose pyrophosphatase YjhB (NUDIX family)</fullName>
    </submittedName>
</protein>
<dbReference type="InterPro" id="IPR015797">
    <property type="entry name" value="NUDIX_hydrolase-like_dom_sf"/>
</dbReference>
<proteinExistence type="predicted"/>
<dbReference type="AlphaFoldDB" id="A0A940PTQ0"/>
<dbReference type="Gene3D" id="3.90.79.10">
    <property type="entry name" value="Nucleoside Triphosphate Pyrophosphohydrolase"/>
    <property type="match status" value="1"/>
</dbReference>
<dbReference type="RefSeq" id="WP_209704169.1">
    <property type="nucleotide sequence ID" value="NZ_JAFIDA010000001.1"/>
</dbReference>
<organism evidence="2 3">
    <name type="scientific">Leucobacter exalbidus</name>
    <dbReference type="NCBI Taxonomy" id="662960"/>
    <lineage>
        <taxon>Bacteria</taxon>
        <taxon>Bacillati</taxon>
        <taxon>Actinomycetota</taxon>
        <taxon>Actinomycetes</taxon>
        <taxon>Micrococcales</taxon>
        <taxon>Microbacteriaceae</taxon>
        <taxon>Leucobacter</taxon>
    </lineage>
</organism>
<reference evidence="2" key="1">
    <citation type="submission" date="2021-02" db="EMBL/GenBank/DDBJ databases">
        <title>Sequencing the genomes of 1000 actinobacteria strains.</title>
        <authorList>
            <person name="Klenk H.-P."/>
        </authorList>
    </citation>
    <scope>NUCLEOTIDE SEQUENCE</scope>
    <source>
        <strain evidence="2">DSM 22850</strain>
    </source>
</reference>
<dbReference type="EMBL" id="JAFIDA010000001">
    <property type="protein sequence ID" value="MBP1325089.1"/>
    <property type="molecule type" value="Genomic_DNA"/>
</dbReference>
<dbReference type="CDD" id="cd18873">
    <property type="entry name" value="NUDIX_NadM_like"/>
    <property type="match status" value="1"/>
</dbReference>
<keyword evidence="3" id="KW-1185">Reference proteome</keyword>
<feature type="domain" description="Nudix hydrolase" evidence="1">
    <location>
        <begin position="9"/>
        <end position="97"/>
    </location>
</feature>
<dbReference type="InterPro" id="IPR000086">
    <property type="entry name" value="NUDIX_hydrolase_dom"/>
</dbReference>
<evidence type="ECO:0000259" key="1">
    <source>
        <dbReference type="Pfam" id="PF00293"/>
    </source>
</evidence>